<keyword evidence="10" id="KW-1185">Reference proteome</keyword>
<evidence type="ECO:0000256" key="6">
    <source>
        <dbReference type="SAM" id="MobiDB-lite"/>
    </source>
</evidence>
<dbReference type="AlphaFoldDB" id="A0AAV9V4W1"/>
<evidence type="ECO:0000259" key="7">
    <source>
        <dbReference type="Pfam" id="PF07967"/>
    </source>
</evidence>
<evidence type="ECO:0000256" key="4">
    <source>
        <dbReference type="ARBA" id="ARBA00022833"/>
    </source>
</evidence>
<keyword evidence="4" id="KW-0862">Zinc</keyword>
<keyword evidence="3" id="KW-0863">Zinc-finger</keyword>
<feature type="region of interest" description="Disordered" evidence="6">
    <location>
        <begin position="1"/>
        <end position="82"/>
    </location>
</feature>
<gene>
    <name evidence="9" type="ORF">TWF696_004026</name>
</gene>
<evidence type="ECO:0000256" key="1">
    <source>
        <dbReference type="ARBA" id="ARBA00004123"/>
    </source>
</evidence>
<dbReference type="Proteomes" id="UP001375240">
    <property type="component" value="Unassembled WGS sequence"/>
</dbReference>
<evidence type="ECO:0000256" key="2">
    <source>
        <dbReference type="ARBA" id="ARBA00022723"/>
    </source>
</evidence>
<dbReference type="Pfam" id="PF07967">
    <property type="entry name" value="zf-C3HC"/>
    <property type="match status" value="1"/>
</dbReference>
<evidence type="ECO:0008006" key="11">
    <source>
        <dbReference type="Google" id="ProtNLM"/>
    </source>
</evidence>
<dbReference type="Pfam" id="PF08600">
    <property type="entry name" value="NuBaID_C"/>
    <property type="match status" value="1"/>
</dbReference>
<dbReference type="GO" id="GO:0005634">
    <property type="term" value="C:nucleus"/>
    <property type="evidence" value="ECO:0007669"/>
    <property type="project" value="UniProtKB-SubCell"/>
</dbReference>
<keyword evidence="2" id="KW-0479">Metal-binding</keyword>
<evidence type="ECO:0000259" key="8">
    <source>
        <dbReference type="Pfam" id="PF08600"/>
    </source>
</evidence>
<dbReference type="PANTHER" id="PTHR15835:SF6">
    <property type="entry name" value="ZINC FINGER C3HC-TYPE PROTEIN 1"/>
    <property type="match status" value="1"/>
</dbReference>
<proteinExistence type="predicted"/>
<protein>
    <recommendedName>
        <fullName evidence="11">Zf-C3HC-domain-containing protein</fullName>
    </recommendedName>
</protein>
<dbReference type="GO" id="GO:0008270">
    <property type="term" value="F:zinc ion binding"/>
    <property type="evidence" value="ECO:0007669"/>
    <property type="project" value="UniProtKB-KW"/>
</dbReference>
<accession>A0AAV9V4W1</accession>
<evidence type="ECO:0000313" key="10">
    <source>
        <dbReference type="Proteomes" id="UP001375240"/>
    </source>
</evidence>
<feature type="compositionally biased region" description="Low complexity" evidence="6">
    <location>
        <begin position="17"/>
        <end position="43"/>
    </location>
</feature>
<feature type="compositionally biased region" description="Low complexity" evidence="6">
    <location>
        <begin position="481"/>
        <end position="503"/>
    </location>
</feature>
<comment type="subcellular location">
    <subcellularLocation>
        <location evidence="1">Nucleus</location>
    </subcellularLocation>
</comment>
<organism evidence="9 10">
    <name type="scientific">Orbilia brochopaga</name>
    <dbReference type="NCBI Taxonomy" id="3140254"/>
    <lineage>
        <taxon>Eukaryota</taxon>
        <taxon>Fungi</taxon>
        <taxon>Dikarya</taxon>
        <taxon>Ascomycota</taxon>
        <taxon>Pezizomycotina</taxon>
        <taxon>Orbiliomycetes</taxon>
        <taxon>Orbiliales</taxon>
        <taxon>Orbiliaceae</taxon>
        <taxon>Orbilia</taxon>
    </lineage>
</organism>
<sequence length="503" mass="55162">MFTAKRKIHNLLHHATSRGSSSLSTSTSTSTPATTTSTGLAAPSTPPASSPNRSKDTSAITATPPKLLYEQPKNNSSLSSLIDESIRKRRRIERELARNKAAAAANAMTQDAPRPQTPMTNSRASSVAPSGRTSPKPIKVAAAKYAPWDRGDFLQRLETFRSVSSWSTKPERINEVAWAKRGWVCMQNGKNRVRCTSHCGGELVVKVDFDGFEVVGDSGDDLDQDIDAEAAQGEEDKLEALVSKYEELIITGHEEGCLWRKRGCDKAIYRLPLQPATEARAGFYARYRSLHNLSDDQNVINLTKPDEVDISALNLPHDIIEDHPKNNALIMALFGWAKDDNEASVEMVKCDACFRRLGLWLFVKRPSTAEEDGDEFSSMYRLNVVDEHRDYCPWINAASQTGEHAGWEILLRILKSSIPGNLVAAPSPARPKTANVIPHKTEEEHRKDDENRWKRLKSLRKSYGSSFAMSILGGKKGEKAAGGTPSPSASPAKASPAKGAVAS</sequence>
<evidence type="ECO:0000256" key="3">
    <source>
        <dbReference type="ARBA" id="ARBA00022771"/>
    </source>
</evidence>
<name>A0AAV9V4W1_9PEZI</name>
<dbReference type="InterPro" id="IPR013909">
    <property type="entry name" value="NuBaID_C"/>
</dbReference>
<evidence type="ECO:0000313" key="9">
    <source>
        <dbReference type="EMBL" id="KAK6354896.1"/>
    </source>
</evidence>
<keyword evidence="5" id="KW-0539">Nucleus</keyword>
<feature type="region of interest" description="Disordered" evidence="6">
    <location>
        <begin position="474"/>
        <end position="503"/>
    </location>
</feature>
<comment type="caution">
    <text evidence="9">The sequence shown here is derived from an EMBL/GenBank/DDBJ whole genome shotgun (WGS) entry which is preliminary data.</text>
</comment>
<reference evidence="9 10" key="1">
    <citation type="submission" date="2019-10" db="EMBL/GenBank/DDBJ databases">
        <authorList>
            <person name="Palmer J.M."/>
        </authorList>
    </citation>
    <scope>NUCLEOTIDE SEQUENCE [LARGE SCALE GENOMIC DNA]</scope>
    <source>
        <strain evidence="9 10">TWF696</strain>
    </source>
</reference>
<feature type="region of interest" description="Disordered" evidence="6">
    <location>
        <begin position="425"/>
        <end position="452"/>
    </location>
</feature>
<dbReference type="InterPro" id="IPR012935">
    <property type="entry name" value="NuBaID_N"/>
</dbReference>
<dbReference type="EMBL" id="JAVHNQ010000002">
    <property type="protein sequence ID" value="KAK6354896.1"/>
    <property type="molecule type" value="Genomic_DNA"/>
</dbReference>
<evidence type="ECO:0000256" key="5">
    <source>
        <dbReference type="ARBA" id="ARBA00023242"/>
    </source>
</evidence>
<feature type="compositionally biased region" description="Basic residues" evidence="6">
    <location>
        <begin position="1"/>
        <end position="16"/>
    </location>
</feature>
<feature type="region of interest" description="Disordered" evidence="6">
    <location>
        <begin position="104"/>
        <end position="135"/>
    </location>
</feature>
<feature type="compositionally biased region" description="Polar residues" evidence="6">
    <location>
        <begin position="117"/>
        <end position="133"/>
    </location>
</feature>
<feature type="compositionally biased region" description="Basic and acidic residues" evidence="6">
    <location>
        <begin position="439"/>
        <end position="452"/>
    </location>
</feature>
<feature type="domain" description="C3HC-type" evidence="7">
    <location>
        <begin position="147"/>
        <end position="295"/>
    </location>
</feature>
<feature type="domain" description="NuBaID C-terminal" evidence="8">
    <location>
        <begin position="328"/>
        <end position="415"/>
    </location>
</feature>
<dbReference type="PANTHER" id="PTHR15835">
    <property type="entry name" value="NUCLEAR-INTERACTING PARTNER OF ALK"/>
    <property type="match status" value="1"/>
</dbReference>